<proteinExistence type="predicted"/>
<comment type="caution">
    <text evidence="3">The sequence shown here is derived from an EMBL/GenBank/DDBJ whole genome shotgun (WGS) entry which is preliminary data.</text>
</comment>
<reference evidence="3 4" key="1">
    <citation type="submission" date="2013-02" db="EMBL/GenBank/DDBJ databases">
        <title>The Genome Sequence of Acinetobacter gerneri CIP 107464.</title>
        <authorList>
            <consortium name="The Broad Institute Genome Sequencing Platform"/>
            <consortium name="The Broad Institute Genome Sequencing Center for Infectious Disease"/>
            <person name="Cerqueira G."/>
            <person name="Feldgarden M."/>
            <person name="Courvalin P."/>
            <person name="Perichon B."/>
            <person name="Grillot-Courvalin C."/>
            <person name="Clermont D."/>
            <person name="Rocha E."/>
            <person name="Yoon E.-J."/>
            <person name="Nemec A."/>
            <person name="Walker B."/>
            <person name="Young S.K."/>
            <person name="Zeng Q."/>
            <person name="Gargeya S."/>
            <person name="Fitzgerald M."/>
            <person name="Haas B."/>
            <person name="Abouelleil A."/>
            <person name="Alvarado L."/>
            <person name="Arachchi H.M."/>
            <person name="Berlin A.M."/>
            <person name="Chapman S.B."/>
            <person name="Dewar J."/>
            <person name="Goldberg J."/>
            <person name="Griggs A."/>
            <person name="Gujja S."/>
            <person name="Hansen M."/>
            <person name="Howarth C."/>
            <person name="Imamovic A."/>
            <person name="Larimer J."/>
            <person name="McCowan C."/>
            <person name="Murphy C."/>
            <person name="Neiman D."/>
            <person name="Pearson M."/>
            <person name="Priest M."/>
            <person name="Roberts A."/>
            <person name="Saif S."/>
            <person name="Shea T."/>
            <person name="Sisk P."/>
            <person name="Sykes S."/>
            <person name="Wortman J."/>
            <person name="Nusbaum C."/>
            <person name="Birren B."/>
        </authorList>
    </citation>
    <scope>NUCLEOTIDE SEQUENCE [LARGE SCALE GENOMIC DNA]</scope>
    <source>
        <strain evidence="3 4">CIP 107464</strain>
    </source>
</reference>
<evidence type="ECO:0000313" key="4">
    <source>
        <dbReference type="Proteomes" id="UP000013117"/>
    </source>
</evidence>
<dbReference type="EMBL" id="APPN01000080">
    <property type="protein sequence ID" value="ENV32137.1"/>
    <property type="molecule type" value="Genomic_DNA"/>
</dbReference>
<sequence length="188" mass="19645">MSKFIKTALSILILGTSSTAVFAEDLSAAKPGGSNNQGGAHQGGGTQTGGSNCGSGRGTETCSGQIPIYVTVPTLCELQVETDDITFADGGTGTGTFNVKSNAQYKMKLTTDNNSNARYSENGTIFSIPLNITTTGNGGVNYDLNQEYQNIPRSFTGSQYTVSVTNTAVGISKPAGTYKENYNIAVYF</sequence>
<evidence type="ECO:0000313" key="3">
    <source>
        <dbReference type="EMBL" id="ENV32137.1"/>
    </source>
</evidence>
<dbReference type="OrthoDB" id="6707598at2"/>
<gene>
    <name evidence="3" type="ORF">F960_03523</name>
</gene>
<feature type="compositionally biased region" description="Gly residues" evidence="1">
    <location>
        <begin position="40"/>
        <end position="57"/>
    </location>
</feature>
<feature type="chain" id="PRO_5004136681" description="Spore coat protein U domain-containing protein" evidence="2">
    <location>
        <begin position="24"/>
        <end position="188"/>
    </location>
</feature>
<evidence type="ECO:0008006" key="5">
    <source>
        <dbReference type="Google" id="ProtNLM"/>
    </source>
</evidence>
<feature type="region of interest" description="Disordered" evidence="1">
    <location>
        <begin position="32"/>
        <end position="57"/>
    </location>
</feature>
<dbReference type="RefSeq" id="WP_004867500.1">
    <property type="nucleotide sequence ID" value="NZ_ASYY01000048.1"/>
</dbReference>
<accession>N8Y5X5</accession>
<name>N8Y5X5_9GAMM</name>
<dbReference type="STRING" id="202952.GCA_000747725_03351"/>
<dbReference type="eggNOG" id="ENOG5031RPG">
    <property type="taxonomic scope" value="Bacteria"/>
</dbReference>
<dbReference type="PATRIC" id="fig|1120926.3.peg.3418"/>
<evidence type="ECO:0000256" key="1">
    <source>
        <dbReference type="SAM" id="MobiDB-lite"/>
    </source>
</evidence>
<dbReference type="Proteomes" id="UP000013117">
    <property type="component" value="Unassembled WGS sequence"/>
</dbReference>
<dbReference type="AlphaFoldDB" id="N8Y5X5"/>
<feature type="signal peptide" evidence="2">
    <location>
        <begin position="1"/>
        <end position="23"/>
    </location>
</feature>
<evidence type="ECO:0000256" key="2">
    <source>
        <dbReference type="SAM" id="SignalP"/>
    </source>
</evidence>
<protein>
    <recommendedName>
        <fullName evidence="5">Spore coat protein U domain-containing protein</fullName>
    </recommendedName>
</protein>
<organism evidence="3 4">
    <name type="scientific">Acinetobacter gerneri DSM 14967 = CIP 107464 = MTCC 9824</name>
    <dbReference type="NCBI Taxonomy" id="1120926"/>
    <lineage>
        <taxon>Bacteria</taxon>
        <taxon>Pseudomonadati</taxon>
        <taxon>Pseudomonadota</taxon>
        <taxon>Gammaproteobacteria</taxon>
        <taxon>Moraxellales</taxon>
        <taxon>Moraxellaceae</taxon>
        <taxon>Acinetobacter</taxon>
    </lineage>
</organism>
<keyword evidence="4" id="KW-1185">Reference proteome</keyword>
<dbReference type="GeneID" id="84210786"/>
<keyword evidence="2" id="KW-0732">Signal</keyword>
<dbReference type="HOGENOM" id="CLU_1551976_0_0_6"/>